<evidence type="ECO:0000313" key="2">
    <source>
        <dbReference type="EMBL" id="SOY41151.1"/>
    </source>
</evidence>
<comment type="caution">
    <text evidence="2">The sequence shown here is derived from an EMBL/GenBank/DDBJ whole genome shotgun (WGS) entry which is preliminary data.</text>
</comment>
<dbReference type="Proteomes" id="UP000256780">
    <property type="component" value="Chromosome CBM2587_a"/>
</dbReference>
<evidence type="ECO:0000313" key="3">
    <source>
        <dbReference type="Proteomes" id="UP000256780"/>
    </source>
</evidence>
<feature type="compositionally biased region" description="Gly residues" evidence="1">
    <location>
        <begin position="27"/>
        <end position="37"/>
    </location>
</feature>
<feature type="region of interest" description="Disordered" evidence="1">
    <location>
        <begin position="20"/>
        <end position="47"/>
    </location>
</feature>
<sequence length="62" mass="6706">MHYPASPCAVVSSMTRIRRGSPLKGGLTIGKRGGSGPPGRHPLHPRNGLCRAVEKTLTRKRF</sequence>
<organism evidence="2 3">
    <name type="scientific">Cupriavidus taiwanensis</name>
    <dbReference type="NCBI Taxonomy" id="164546"/>
    <lineage>
        <taxon>Bacteria</taxon>
        <taxon>Pseudomonadati</taxon>
        <taxon>Pseudomonadota</taxon>
        <taxon>Betaproteobacteria</taxon>
        <taxon>Burkholderiales</taxon>
        <taxon>Burkholderiaceae</taxon>
        <taxon>Cupriavidus</taxon>
    </lineage>
</organism>
<evidence type="ECO:0000256" key="1">
    <source>
        <dbReference type="SAM" id="MobiDB-lite"/>
    </source>
</evidence>
<protein>
    <submittedName>
        <fullName evidence="2">Uncharacterized protein</fullName>
    </submittedName>
</protein>
<proteinExistence type="predicted"/>
<reference evidence="2 3" key="1">
    <citation type="submission" date="2018-01" db="EMBL/GenBank/DDBJ databases">
        <authorList>
            <person name="Clerissi C."/>
        </authorList>
    </citation>
    <scope>NUCLEOTIDE SEQUENCE [LARGE SCALE GENOMIC DNA]</scope>
    <source>
        <strain evidence="2">Cupriavidus sp. LMG 19464</strain>
    </source>
</reference>
<accession>A0A975ZWC7</accession>
<gene>
    <name evidence="2" type="ORF">CBM2587_A10169</name>
</gene>
<dbReference type="AlphaFoldDB" id="A0A975ZWC7"/>
<dbReference type="EMBL" id="OFSQ01000001">
    <property type="protein sequence ID" value="SOY41151.1"/>
    <property type="molecule type" value="Genomic_DNA"/>
</dbReference>
<name>A0A975ZWC7_9BURK</name>